<evidence type="ECO:0000313" key="2">
    <source>
        <dbReference type="EMBL" id="MBB6436801.1"/>
    </source>
</evidence>
<gene>
    <name evidence="2" type="ORF">HNQ79_003274</name>
</gene>
<protein>
    <recommendedName>
        <fullName evidence="4">DUF3592 domain-containing protein</fullName>
    </recommendedName>
</protein>
<accession>A0A7X0LRC0</accession>
<reference evidence="2 3" key="1">
    <citation type="submission" date="2020-08" db="EMBL/GenBank/DDBJ databases">
        <title>Genomic Encyclopedia of Type Strains, Phase IV (KMG-IV): sequencing the most valuable type-strain genomes for metagenomic binning, comparative biology and taxonomic classification.</title>
        <authorList>
            <person name="Goeker M."/>
        </authorList>
    </citation>
    <scope>NUCLEOTIDE SEQUENCE [LARGE SCALE GENOMIC DNA]</scope>
    <source>
        <strain evidence="2 3">DSM 40141</strain>
    </source>
</reference>
<proteinExistence type="predicted"/>
<feature type="transmembrane region" description="Helical" evidence="1">
    <location>
        <begin position="103"/>
        <end position="126"/>
    </location>
</feature>
<keyword evidence="1" id="KW-0812">Transmembrane</keyword>
<keyword evidence="1" id="KW-0472">Membrane</keyword>
<sequence length="136" mass="14156">MLLLLSLALLSGALSLLIMLPAARHLRSFQDGEQTPATLHTSGSCMLGRCQVEFRTDGRTVVADLPTGSGGGKHSVGTETVVRYHADHPQEAVREEDLGGGGAAVLAVILGATTLILLLMSVVGLVQTLRQRGSAT</sequence>
<evidence type="ECO:0000313" key="3">
    <source>
        <dbReference type="Proteomes" id="UP000540423"/>
    </source>
</evidence>
<dbReference type="AlphaFoldDB" id="A0A7X0LRC0"/>
<dbReference type="Proteomes" id="UP000540423">
    <property type="component" value="Unassembled WGS sequence"/>
</dbReference>
<evidence type="ECO:0008006" key="4">
    <source>
        <dbReference type="Google" id="ProtNLM"/>
    </source>
</evidence>
<keyword evidence="3" id="KW-1185">Reference proteome</keyword>
<keyword evidence="1" id="KW-1133">Transmembrane helix</keyword>
<evidence type="ECO:0000256" key="1">
    <source>
        <dbReference type="SAM" id="Phobius"/>
    </source>
</evidence>
<dbReference type="EMBL" id="JACHEM010000007">
    <property type="protein sequence ID" value="MBB6436801.1"/>
    <property type="molecule type" value="Genomic_DNA"/>
</dbReference>
<name>A0A7X0LRC0_9ACTN</name>
<dbReference type="RefSeq" id="WP_185031568.1">
    <property type="nucleotide sequence ID" value="NZ_BNBN01000010.1"/>
</dbReference>
<comment type="caution">
    <text evidence="2">The sequence shown here is derived from an EMBL/GenBank/DDBJ whole genome shotgun (WGS) entry which is preliminary data.</text>
</comment>
<organism evidence="2 3">
    <name type="scientific">Streptomyces candidus</name>
    <dbReference type="NCBI Taxonomy" id="67283"/>
    <lineage>
        <taxon>Bacteria</taxon>
        <taxon>Bacillati</taxon>
        <taxon>Actinomycetota</taxon>
        <taxon>Actinomycetes</taxon>
        <taxon>Kitasatosporales</taxon>
        <taxon>Streptomycetaceae</taxon>
        <taxon>Streptomyces</taxon>
    </lineage>
</organism>